<dbReference type="InParanoid" id="A0A061FS60"/>
<dbReference type="Proteomes" id="UP000026915">
    <property type="component" value="Chromosome 10"/>
</dbReference>
<dbReference type="AlphaFoldDB" id="A0A061FS60"/>
<feature type="region of interest" description="Disordered" evidence="1">
    <location>
        <begin position="102"/>
        <end position="192"/>
    </location>
</feature>
<evidence type="ECO:0000256" key="1">
    <source>
        <dbReference type="SAM" id="MobiDB-lite"/>
    </source>
</evidence>
<evidence type="ECO:0008006" key="4">
    <source>
        <dbReference type="Google" id="ProtNLM"/>
    </source>
</evidence>
<evidence type="ECO:0000313" key="3">
    <source>
        <dbReference type="Proteomes" id="UP000026915"/>
    </source>
</evidence>
<dbReference type="InterPro" id="IPR036093">
    <property type="entry name" value="NAC_dom_sf"/>
</dbReference>
<feature type="compositionally biased region" description="Polar residues" evidence="1">
    <location>
        <begin position="163"/>
        <end position="176"/>
    </location>
</feature>
<proteinExistence type="predicted"/>
<sequence>MLHLDQDLIKDFDLYGEKELWEIGDLYGECNLQSGDDFYFVKTLKKKSKNGSSINHSVGTTTWMGEDSSKAIIYSPFLAVQPLGFKNRLWYKGGVSQQRLFKNGVRSGDKGRGGDRGGFGGRGRGRRDQNGGWNNGDCAKDTSFSWNKEANNGPRDRAKTWKQGGQSSIRNQSNDVKQGGWNKGTGSTNEADGLSDSNLAELLGIKEVFTIFAASKWANSHELDLESDSTNVVLWSIHHVNREANQKADDLAKSGLACSAFLFTGHLDRVGPNVLAGTIQQVTRKLMKVTIKDMALLEVGITKEQALEIKLGLGINQMLLMKAHLLVGIKIHGVRHAASSSWGQGSGSCKGGC</sequence>
<protein>
    <recommendedName>
        <fullName evidence="4">RNase H type-1 domain-containing protein</fullName>
    </recommendedName>
</protein>
<organism evidence="2 3">
    <name type="scientific">Theobroma cacao</name>
    <name type="common">Cacao</name>
    <name type="synonym">Cocoa</name>
    <dbReference type="NCBI Taxonomy" id="3641"/>
    <lineage>
        <taxon>Eukaryota</taxon>
        <taxon>Viridiplantae</taxon>
        <taxon>Streptophyta</taxon>
        <taxon>Embryophyta</taxon>
        <taxon>Tracheophyta</taxon>
        <taxon>Spermatophyta</taxon>
        <taxon>Magnoliopsida</taxon>
        <taxon>eudicotyledons</taxon>
        <taxon>Gunneridae</taxon>
        <taxon>Pentapetalae</taxon>
        <taxon>rosids</taxon>
        <taxon>malvids</taxon>
        <taxon>Malvales</taxon>
        <taxon>Malvaceae</taxon>
        <taxon>Byttnerioideae</taxon>
        <taxon>Theobroma</taxon>
    </lineage>
</organism>
<dbReference type="Gene3D" id="2.170.150.80">
    <property type="entry name" value="NAC domain"/>
    <property type="match status" value="1"/>
</dbReference>
<dbReference type="Gramene" id="EOY19502">
    <property type="protein sequence ID" value="EOY19502"/>
    <property type="gene ID" value="TCM_044617"/>
</dbReference>
<accession>A0A061FS60</accession>
<name>A0A061FS60_THECC</name>
<dbReference type="GO" id="GO:0003677">
    <property type="term" value="F:DNA binding"/>
    <property type="evidence" value="ECO:0007669"/>
    <property type="project" value="InterPro"/>
</dbReference>
<dbReference type="EMBL" id="CM001888">
    <property type="protein sequence ID" value="EOY19502.1"/>
    <property type="molecule type" value="Genomic_DNA"/>
</dbReference>
<gene>
    <name evidence="2" type="ORF">TCM_044617</name>
</gene>
<dbReference type="HOGENOM" id="CLU_786213_0_0_1"/>
<keyword evidence="3" id="KW-1185">Reference proteome</keyword>
<evidence type="ECO:0000313" key="2">
    <source>
        <dbReference type="EMBL" id="EOY19502.1"/>
    </source>
</evidence>
<dbReference type="GO" id="GO:0006355">
    <property type="term" value="P:regulation of DNA-templated transcription"/>
    <property type="evidence" value="ECO:0007669"/>
    <property type="project" value="InterPro"/>
</dbReference>
<reference evidence="2 3" key="1">
    <citation type="journal article" date="2013" name="Genome Biol.">
        <title>The genome sequence of the most widely cultivated cacao type and its use to identify candidate genes regulating pod color.</title>
        <authorList>
            <person name="Motamayor J.C."/>
            <person name="Mockaitis K."/>
            <person name="Schmutz J."/>
            <person name="Haiminen N."/>
            <person name="Iii D.L."/>
            <person name="Cornejo O."/>
            <person name="Findley S.D."/>
            <person name="Zheng P."/>
            <person name="Utro F."/>
            <person name="Royaert S."/>
            <person name="Saski C."/>
            <person name="Jenkins J."/>
            <person name="Podicheti R."/>
            <person name="Zhao M."/>
            <person name="Scheffler B.E."/>
            <person name="Stack J.C."/>
            <person name="Feltus F.A."/>
            <person name="Mustiga G.M."/>
            <person name="Amores F."/>
            <person name="Phillips W."/>
            <person name="Marelli J.P."/>
            <person name="May G.D."/>
            <person name="Shapiro H."/>
            <person name="Ma J."/>
            <person name="Bustamante C.D."/>
            <person name="Schnell R.J."/>
            <person name="Main D."/>
            <person name="Gilbert D."/>
            <person name="Parida L."/>
            <person name="Kuhn D.N."/>
        </authorList>
    </citation>
    <scope>NUCLEOTIDE SEQUENCE [LARGE SCALE GENOMIC DNA]</scope>
    <source>
        <strain evidence="3">cv. Matina 1-6</strain>
    </source>
</reference>